<dbReference type="SUPFAM" id="SSF47413">
    <property type="entry name" value="lambda repressor-like DNA-binding domains"/>
    <property type="match status" value="1"/>
</dbReference>
<dbReference type="Pfam" id="PF13560">
    <property type="entry name" value="HTH_31"/>
    <property type="match status" value="1"/>
</dbReference>
<dbReference type="Gene3D" id="1.10.260.40">
    <property type="entry name" value="lambda repressor-like DNA-binding domains"/>
    <property type="match status" value="1"/>
</dbReference>
<reference evidence="2 3" key="1">
    <citation type="submission" date="2020-04" db="EMBL/GenBank/DDBJ databases">
        <title>Rhizobium sp. S-51 isolated from soil.</title>
        <authorList>
            <person name="Dahal R.H."/>
        </authorList>
    </citation>
    <scope>NUCLEOTIDE SEQUENCE [LARGE SCALE GENOMIC DNA]</scope>
    <source>
        <strain evidence="2 3">S-51</strain>
    </source>
</reference>
<dbReference type="EMBL" id="JABBGK010000003">
    <property type="protein sequence ID" value="NML75712.1"/>
    <property type="molecule type" value="Genomic_DNA"/>
</dbReference>
<dbReference type="AlphaFoldDB" id="A0A7Y0AY92"/>
<dbReference type="GO" id="GO:0003677">
    <property type="term" value="F:DNA binding"/>
    <property type="evidence" value="ECO:0007669"/>
    <property type="project" value="InterPro"/>
</dbReference>
<organism evidence="2 3">
    <name type="scientific">Rhizobium terricola</name>
    <dbReference type="NCBI Taxonomy" id="2728849"/>
    <lineage>
        <taxon>Bacteria</taxon>
        <taxon>Pseudomonadati</taxon>
        <taxon>Pseudomonadota</taxon>
        <taxon>Alphaproteobacteria</taxon>
        <taxon>Hyphomicrobiales</taxon>
        <taxon>Rhizobiaceae</taxon>
        <taxon>Rhizobium/Agrobacterium group</taxon>
        <taxon>Rhizobium</taxon>
    </lineage>
</organism>
<keyword evidence="3" id="KW-1185">Reference proteome</keyword>
<evidence type="ECO:0000313" key="2">
    <source>
        <dbReference type="EMBL" id="NML75712.1"/>
    </source>
</evidence>
<evidence type="ECO:0000259" key="1">
    <source>
        <dbReference type="PROSITE" id="PS50943"/>
    </source>
</evidence>
<dbReference type="RefSeq" id="WP_169593541.1">
    <property type="nucleotide sequence ID" value="NZ_JABBGK010000003.1"/>
</dbReference>
<dbReference type="Proteomes" id="UP000541470">
    <property type="component" value="Unassembled WGS sequence"/>
</dbReference>
<gene>
    <name evidence="2" type="ORF">HHL25_16400</name>
</gene>
<name>A0A7Y0AY92_9HYPH</name>
<dbReference type="InterPro" id="IPR001387">
    <property type="entry name" value="Cro/C1-type_HTH"/>
</dbReference>
<protein>
    <submittedName>
        <fullName evidence="2">Helix-turn-helix transcriptional regulator</fullName>
    </submittedName>
</protein>
<dbReference type="SMART" id="SM00530">
    <property type="entry name" value="HTH_XRE"/>
    <property type="match status" value="1"/>
</dbReference>
<accession>A0A7Y0AY92</accession>
<feature type="domain" description="HTH cro/C1-type" evidence="1">
    <location>
        <begin position="31"/>
        <end position="85"/>
    </location>
</feature>
<evidence type="ECO:0000313" key="3">
    <source>
        <dbReference type="Proteomes" id="UP000541470"/>
    </source>
</evidence>
<dbReference type="PROSITE" id="PS50943">
    <property type="entry name" value="HTH_CROC1"/>
    <property type="match status" value="1"/>
</dbReference>
<dbReference type="InterPro" id="IPR010982">
    <property type="entry name" value="Lambda_DNA-bd_dom_sf"/>
</dbReference>
<comment type="caution">
    <text evidence="2">The sequence shown here is derived from an EMBL/GenBank/DDBJ whole genome shotgun (WGS) entry which is preliminary data.</text>
</comment>
<proteinExistence type="predicted"/>
<sequence>MPYMVEFNQYGQHETMGQGSPSPILTPSLCRAARGMLDWTQNELAERSSVSRSTIRDYEGARHELHRATAAQLIQALEAGGVIFLEIEGLGVALAERR</sequence>
<dbReference type="CDD" id="cd00093">
    <property type="entry name" value="HTH_XRE"/>
    <property type="match status" value="1"/>
</dbReference>